<dbReference type="InterPro" id="IPR011994">
    <property type="entry name" value="Cytidylate_kinase_dom"/>
</dbReference>
<evidence type="ECO:0000256" key="3">
    <source>
        <dbReference type="ARBA" id="ARBA00022741"/>
    </source>
</evidence>
<dbReference type="Pfam" id="PF02224">
    <property type="entry name" value="Cytidylate_kin"/>
    <property type="match status" value="1"/>
</dbReference>
<dbReference type="PATRIC" id="fig|1280514.3.peg.2668"/>
<comment type="catalytic activity">
    <reaction evidence="7 8">
        <text>CMP + ATP = CDP + ADP</text>
        <dbReference type="Rhea" id="RHEA:11600"/>
        <dbReference type="ChEBI" id="CHEBI:30616"/>
        <dbReference type="ChEBI" id="CHEBI:58069"/>
        <dbReference type="ChEBI" id="CHEBI:60377"/>
        <dbReference type="ChEBI" id="CHEBI:456216"/>
        <dbReference type="EC" id="2.7.4.25"/>
    </reaction>
</comment>
<dbReference type="HAMAP" id="MF_00238">
    <property type="entry name" value="Cytidyl_kinase_type1"/>
    <property type="match status" value="1"/>
</dbReference>
<dbReference type="EC" id="2.7.4.25" evidence="8"/>
<accession>A0A0D8HH64</accession>
<reference evidence="10 11" key="1">
    <citation type="submission" date="2015-01" db="EMBL/GenBank/DDBJ databases">
        <title>Draft genome of the acidophilic iron oxidizer Acidithrix ferrooxidans strain Py-F3.</title>
        <authorList>
            <person name="Poehlein A."/>
            <person name="Eisen S."/>
            <person name="Schloemann M."/>
            <person name="Johnson B.D."/>
            <person name="Daniel R."/>
            <person name="Muehling M."/>
        </authorList>
    </citation>
    <scope>NUCLEOTIDE SEQUENCE [LARGE SCALE GENOMIC DNA]</scope>
    <source>
        <strain evidence="10 11">Py-F3</strain>
    </source>
</reference>
<evidence type="ECO:0000256" key="8">
    <source>
        <dbReference type="HAMAP-Rule" id="MF_00238"/>
    </source>
</evidence>
<dbReference type="AlphaFoldDB" id="A0A0D8HH64"/>
<dbReference type="GO" id="GO:0005737">
    <property type="term" value="C:cytoplasm"/>
    <property type="evidence" value="ECO:0007669"/>
    <property type="project" value="UniProtKB-SubCell"/>
</dbReference>
<keyword evidence="4 8" id="KW-0418">Kinase</keyword>
<protein>
    <recommendedName>
        <fullName evidence="8">Cytidylate kinase</fullName>
        <shortName evidence="8">CK</shortName>
        <ecNumber evidence="8">2.7.4.25</ecNumber>
    </recommendedName>
    <alternativeName>
        <fullName evidence="8">Cytidine monophosphate kinase</fullName>
        <shortName evidence="8">CMP kinase</shortName>
    </alternativeName>
</protein>
<evidence type="ECO:0000256" key="5">
    <source>
        <dbReference type="ARBA" id="ARBA00022840"/>
    </source>
</evidence>
<dbReference type="InterPro" id="IPR003136">
    <property type="entry name" value="Cytidylate_kin"/>
</dbReference>
<dbReference type="OrthoDB" id="9807434at2"/>
<feature type="binding site" evidence="8">
    <location>
        <begin position="16"/>
        <end position="24"/>
    </location>
    <ligand>
        <name>ATP</name>
        <dbReference type="ChEBI" id="CHEBI:30616"/>
    </ligand>
</feature>
<keyword evidence="8" id="KW-0963">Cytoplasm</keyword>
<evidence type="ECO:0000256" key="1">
    <source>
        <dbReference type="ARBA" id="ARBA00009427"/>
    </source>
</evidence>
<gene>
    <name evidence="10" type="primary">cmk2</name>
    <name evidence="8" type="synonym">cmk</name>
    <name evidence="10" type="ORF">AXFE_20350</name>
</gene>
<dbReference type="EMBL" id="JXYS01000065">
    <property type="protein sequence ID" value="KJF17122.1"/>
    <property type="molecule type" value="Genomic_DNA"/>
</dbReference>
<dbReference type="SUPFAM" id="SSF52540">
    <property type="entry name" value="P-loop containing nucleoside triphosphate hydrolases"/>
    <property type="match status" value="1"/>
</dbReference>
<evidence type="ECO:0000256" key="7">
    <source>
        <dbReference type="ARBA" id="ARBA00048478"/>
    </source>
</evidence>
<feature type="domain" description="Cytidylate kinase" evidence="9">
    <location>
        <begin position="12"/>
        <end position="208"/>
    </location>
</feature>
<organism evidence="10 11">
    <name type="scientific">Acidithrix ferrooxidans</name>
    <dbReference type="NCBI Taxonomy" id="1280514"/>
    <lineage>
        <taxon>Bacteria</taxon>
        <taxon>Bacillati</taxon>
        <taxon>Actinomycetota</taxon>
        <taxon>Acidimicrobiia</taxon>
        <taxon>Acidimicrobiales</taxon>
        <taxon>Acidimicrobiaceae</taxon>
        <taxon>Acidithrix</taxon>
    </lineage>
</organism>
<dbReference type="Gene3D" id="3.40.50.300">
    <property type="entry name" value="P-loop containing nucleotide triphosphate hydrolases"/>
    <property type="match status" value="1"/>
</dbReference>
<proteinExistence type="inferred from homology"/>
<dbReference type="InterPro" id="IPR027417">
    <property type="entry name" value="P-loop_NTPase"/>
</dbReference>
<evidence type="ECO:0000313" key="10">
    <source>
        <dbReference type="EMBL" id="KJF17122.1"/>
    </source>
</evidence>
<comment type="subcellular location">
    <subcellularLocation>
        <location evidence="8">Cytoplasm</location>
    </subcellularLocation>
</comment>
<comment type="catalytic activity">
    <reaction evidence="6 8">
        <text>dCMP + ATP = dCDP + ADP</text>
        <dbReference type="Rhea" id="RHEA:25094"/>
        <dbReference type="ChEBI" id="CHEBI:30616"/>
        <dbReference type="ChEBI" id="CHEBI:57566"/>
        <dbReference type="ChEBI" id="CHEBI:58593"/>
        <dbReference type="ChEBI" id="CHEBI:456216"/>
        <dbReference type="EC" id="2.7.4.25"/>
    </reaction>
</comment>
<keyword evidence="5 8" id="KW-0067">ATP-binding</keyword>
<dbReference type="STRING" id="1280514.AXFE_20350"/>
<evidence type="ECO:0000313" key="11">
    <source>
        <dbReference type="Proteomes" id="UP000032360"/>
    </source>
</evidence>
<dbReference type="GO" id="GO:0036431">
    <property type="term" value="F:dCMP kinase activity"/>
    <property type="evidence" value="ECO:0007669"/>
    <property type="project" value="InterPro"/>
</dbReference>
<dbReference type="GO" id="GO:0005524">
    <property type="term" value="F:ATP binding"/>
    <property type="evidence" value="ECO:0007669"/>
    <property type="project" value="UniProtKB-UniRule"/>
</dbReference>
<keyword evidence="3 8" id="KW-0547">Nucleotide-binding</keyword>
<dbReference type="GO" id="GO:0006220">
    <property type="term" value="P:pyrimidine nucleotide metabolic process"/>
    <property type="evidence" value="ECO:0007669"/>
    <property type="project" value="UniProtKB-UniRule"/>
</dbReference>
<evidence type="ECO:0000259" key="9">
    <source>
        <dbReference type="Pfam" id="PF02224"/>
    </source>
</evidence>
<evidence type="ECO:0000256" key="6">
    <source>
        <dbReference type="ARBA" id="ARBA00047615"/>
    </source>
</evidence>
<comment type="similarity">
    <text evidence="1 8">Belongs to the cytidylate kinase family. Type 1 subfamily.</text>
</comment>
<dbReference type="GO" id="GO:0036430">
    <property type="term" value="F:CMP kinase activity"/>
    <property type="evidence" value="ECO:0007669"/>
    <property type="project" value="RHEA"/>
</dbReference>
<dbReference type="CDD" id="cd02020">
    <property type="entry name" value="CMPK"/>
    <property type="match status" value="1"/>
</dbReference>
<dbReference type="NCBIfam" id="TIGR00017">
    <property type="entry name" value="cmk"/>
    <property type="match status" value="1"/>
</dbReference>
<dbReference type="Proteomes" id="UP000032360">
    <property type="component" value="Unassembled WGS sequence"/>
</dbReference>
<keyword evidence="2 8" id="KW-0808">Transferase</keyword>
<evidence type="ECO:0000256" key="2">
    <source>
        <dbReference type="ARBA" id="ARBA00022679"/>
    </source>
</evidence>
<comment type="caution">
    <text evidence="10">The sequence shown here is derived from an EMBL/GenBank/DDBJ whole genome shotgun (WGS) entry which is preliminary data.</text>
</comment>
<keyword evidence="11" id="KW-1185">Reference proteome</keyword>
<sequence>MENVEDWHERSIAIDGMAGTGKSTLARLIAQKVGLAFLDTGATYRSIGLLAIQNGLDLDDGAAVCELAKSVVLSYVDGRMFLNGSDVSGAIRTPEVAEAASQIAVHPCVREFLSRWQTDYAQSHGGAVLEGRDIGTKVLPKAKFKVFLVANPEVRLARRREVTSEQLSKRDLRDSKRVHSPLAIGDDAIEIDTSNRTIDDLLDELVTLYGNRFV</sequence>
<evidence type="ECO:0000256" key="4">
    <source>
        <dbReference type="ARBA" id="ARBA00022777"/>
    </source>
</evidence>
<dbReference type="RefSeq" id="WP_052605674.1">
    <property type="nucleotide sequence ID" value="NZ_JXYS01000065.1"/>
</dbReference>
<name>A0A0D8HH64_9ACTN</name>